<name>A0AAF1BPV3_9TREE</name>
<dbReference type="SUPFAM" id="SSF50630">
    <property type="entry name" value="Acid proteases"/>
    <property type="match status" value="1"/>
</dbReference>
<dbReference type="Proteomes" id="UP000827549">
    <property type="component" value="Chromosome 2"/>
</dbReference>
<evidence type="ECO:0000256" key="2">
    <source>
        <dbReference type="ARBA" id="ARBA00022670"/>
    </source>
</evidence>
<evidence type="ECO:0000256" key="4">
    <source>
        <dbReference type="ARBA" id="ARBA00022801"/>
    </source>
</evidence>
<gene>
    <name evidence="9" type="primary">pepB_0</name>
    <name evidence="9" type="ORF">LOC62_02G003386</name>
</gene>
<dbReference type="PANTHER" id="PTHR47966:SF1">
    <property type="entry name" value="ASPARTYL PROTEINASE"/>
    <property type="match status" value="1"/>
</dbReference>
<keyword evidence="2 6" id="KW-0645">Protease</keyword>
<dbReference type="PROSITE" id="PS51767">
    <property type="entry name" value="PEPTIDASE_A1"/>
    <property type="match status" value="1"/>
</dbReference>
<proteinExistence type="inferred from homology"/>
<feature type="domain" description="Peptidase A1" evidence="8">
    <location>
        <begin position="104"/>
        <end position="425"/>
    </location>
</feature>
<dbReference type="GO" id="GO:0006508">
    <property type="term" value="P:proteolysis"/>
    <property type="evidence" value="ECO:0007669"/>
    <property type="project" value="UniProtKB-KW"/>
</dbReference>
<dbReference type="InterPro" id="IPR034163">
    <property type="entry name" value="Aspergillopepsin-like_cat_dom"/>
</dbReference>
<evidence type="ECO:0000256" key="7">
    <source>
        <dbReference type="SAM" id="SignalP"/>
    </source>
</evidence>
<dbReference type="Gene3D" id="2.40.70.10">
    <property type="entry name" value="Acid Proteases"/>
    <property type="match status" value="2"/>
</dbReference>
<dbReference type="InterPro" id="IPR001461">
    <property type="entry name" value="Aspartic_peptidase_A1"/>
</dbReference>
<reference evidence="9" key="1">
    <citation type="submission" date="2023-10" db="EMBL/GenBank/DDBJ databases">
        <authorList>
            <person name="Noh H."/>
        </authorList>
    </citation>
    <scope>NUCLEOTIDE SEQUENCE</scope>
    <source>
        <strain evidence="9">DUCC4014</strain>
    </source>
</reference>
<dbReference type="InterPro" id="IPR021109">
    <property type="entry name" value="Peptidase_aspartic_dom_sf"/>
</dbReference>
<feature type="chain" id="PRO_5042237376" evidence="7">
    <location>
        <begin position="30"/>
        <end position="441"/>
    </location>
</feature>
<comment type="similarity">
    <text evidence="1 6">Belongs to the peptidase A1 family.</text>
</comment>
<evidence type="ECO:0000256" key="1">
    <source>
        <dbReference type="ARBA" id="ARBA00007447"/>
    </source>
</evidence>
<sequence length="441" mass="47434">MTTTTNTTTKTKLTVGFLVLAALAGVASAAPADDFAVGRKLKRDLNLEKVPVIPNPKHQRNFEAAIRQAELRYNITVGDPRDQRVGGPPGFLPLDIDATWDRSYIAKVQIGTPPQELSLDLDTGSSDFWVFSSDLPPDVTANHNVFDYHKSSTWSLIPGAKFSIGYQDGSGASGNVGRDTVNLGGLSVKKQAVSIAQQQNNFDTGNSDGLIGLGFYNGRGAGSTVSTGPEKTPVDTLIADGTLPPGSQLFTSAFYSWRDPTKSFYTFGYIDEGLVAASGQELKYTPVDGSVGYWTVPSTSGRVNGKVVTAGANQKAIADTGTSLAYLPASIVKELYAQIPDVVKDTKGRYYFPNSSVTALPTFEIAVGSNYWTIQPEDLVYQWIPEASLWAGGVQATDGLAILGDVFLKSVYTVWDRGLSRIGFVPKIEKTQSFEPNKFLN</sequence>
<evidence type="ECO:0000256" key="3">
    <source>
        <dbReference type="ARBA" id="ARBA00022750"/>
    </source>
</evidence>
<keyword evidence="10" id="KW-1185">Reference proteome</keyword>
<evidence type="ECO:0000256" key="6">
    <source>
        <dbReference type="RuleBase" id="RU000454"/>
    </source>
</evidence>
<dbReference type="RefSeq" id="XP_062625905.1">
    <property type="nucleotide sequence ID" value="XM_062769921.1"/>
</dbReference>
<dbReference type="InterPro" id="IPR033121">
    <property type="entry name" value="PEPTIDASE_A1"/>
</dbReference>
<dbReference type="GeneID" id="87806630"/>
<dbReference type="GO" id="GO:0004190">
    <property type="term" value="F:aspartic-type endopeptidase activity"/>
    <property type="evidence" value="ECO:0007669"/>
    <property type="project" value="UniProtKB-KW"/>
</dbReference>
<dbReference type="CDD" id="cd06097">
    <property type="entry name" value="Aspergillopepsin_like"/>
    <property type="match status" value="1"/>
</dbReference>
<dbReference type="PANTHER" id="PTHR47966">
    <property type="entry name" value="BETA-SITE APP-CLEAVING ENZYME, ISOFORM A-RELATED"/>
    <property type="match status" value="1"/>
</dbReference>
<dbReference type="PRINTS" id="PR00792">
    <property type="entry name" value="PEPSIN"/>
</dbReference>
<dbReference type="Pfam" id="PF00026">
    <property type="entry name" value="Asp"/>
    <property type="match status" value="1"/>
</dbReference>
<keyword evidence="3 6" id="KW-0064">Aspartyl protease</keyword>
<evidence type="ECO:0000313" key="9">
    <source>
        <dbReference type="EMBL" id="WOO79873.1"/>
    </source>
</evidence>
<evidence type="ECO:0000256" key="5">
    <source>
        <dbReference type="PIRSR" id="PIRSR601461-1"/>
    </source>
</evidence>
<dbReference type="EMBL" id="CP086715">
    <property type="protein sequence ID" value="WOO79873.1"/>
    <property type="molecule type" value="Genomic_DNA"/>
</dbReference>
<feature type="active site" evidence="5">
    <location>
        <position position="319"/>
    </location>
</feature>
<dbReference type="PROSITE" id="PS00141">
    <property type="entry name" value="ASP_PROTEASE"/>
    <property type="match status" value="1"/>
</dbReference>
<feature type="active site" evidence="5">
    <location>
        <position position="122"/>
    </location>
</feature>
<evidence type="ECO:0000313" key="10">
    <source>
        <dbReference type="Proteomes" id="UP000827549"/>
    </source>
</evidence>
<keyword evidence="7" id="KW-0732">Signal</keyword>
<dbReference type="AlphaFoldDB" id="A0AAF1BPV3"/>
<feature type="signal peptide" evidence="7">
    <location>
        <begin position="1"/>
        <end position="29"/>
    </location>
</feature>
<evidence type="ECO:0000259" key="8">
    <source>
        <dbReference type="PROSITE" id="PS51767"/>
    </source>
</evidence>
<protein>
    <submittedName>
        <fullName evidence="9">Penicillopepsin-3</fullName>
    </submittedName>
</protein>
<keyword evidence="4 6" id="KW-0378">Hydrolase</keyword>
<organism evidence="9 10">
    <name type="scientific">Vanrija pseudolonga</name>
    <dbReference type="NCBI Taxonomy" id="143232"/>
    <lineage>
        <taxon>Eukaryota</taxon>
        <taxon>Fungi</taxon>
        <taxon>Dikarya</taxon>
        <taxon>Basidiomycota</taxon>
        <taxon>Agaricomycotina</taxon>
        <taxon>Tremellomycetes</taxon>
        <taxon>Trichosporonales</taxon>
        <taxon>Trichosporonaceae</taxon>
        <taxon>Vanrija</taxon>
    </lineage>
</organism>
<accession>A0AAF1BPV3</accession>
<dbReference type="InterPro" id="IPR001969">
    <property type="entry name" value="Aspartic_peptidase_AS"/>
</dbReference>